<gene>
    <name evidence="3" type="ORF">F3F73_11920</name>
</gene>
<dbReference type="AlphaFoldDB" id="A0A7J4XI52"/>
<feature type="signal peptide" evidence="1">
    <location>
        <begin position="1"/>
        <end position="23"/>
    </location>
</feature>
<feature type="domain" description="Secretion system C-terminal sorting" evidence="2">
    <location>
        <begin position="1060"/>
        <end position="1135"/>
    </location>
</feature>
<dbReference type="EMBL" id="VWMK01000011">
    <property type="protein sequence ID" value="KAA3764561.1"/>
    <property type="molecule type" value="Genomic_DNA"/>
</dbReference>
<protein>
    <submittedName>
        <fullName evidence="3">T9SS type A sorting domain-containing protein</fullName>
    </submittedName>
</protein>
<evidence type="ECO:0000313" key="4">
    <source>
        <dbReference type="Proteomes" id="UP000422221"/>
    </source>
</evidence>
<evidence type="ECO:0000256" key="1">
    <source>
        <dbReference type="SAM" id="SignalP"/>
    </source>
</evidence>
<dbReference type="InterPro" id="IPR026444">
    <property type="entry name" value="Secre_tail"/>
</dbReference>
<keyword evidence="1" id="KW-0732">Signal</keyword>
<feature type="chain" id="PRO_5029661780" evidence="1">
    <location>
        <begin position="24"/>
        <end position="1139"/>
    </location>
</feature>
<proteinExistence type="predicted"/>
<reference evidence="3 4" key="1">
    <citation type="journal article" date="2019" name="Nat. Med.">
        <title>A library of human gut bacterial isolates paired with longitudinal multiomics data enables mechanistic microbiome research.</title>
        <authorList>
            <person name="Poyet M."/>
            <person name="Groussin M."/>
            <person name="Gibbons S.M."/>
            <person name="Avila-Pacheco J."/>
            <person name="Jiang X."/>
            <person name="Kearney S.M."/>
            <person name="Perrotta A.R."/>
            <person name="Berdy B."/>
            <person name="Zhao S."/>
            <person name="Lieberman T.D."/>
            <person name="Swanson P.K."/>
            <person name="Smith M."/>
            <person name="Roesemann S."/>
            <person name="Alexander J.E."/>
            <person name="Rich S.A."/>
            <person name="Livny J."/>
            <person name="Vlamakis H."/>
            <person name="Clish C."/>
            <person name="Bullock K."/>
            <person name="Deik A."/>
            <person name="Scott J."/>
            <person name="Pierce K.A."/>
            <person name="Xavier R.J."/>
            <person name="Alm E.J."/>
        </authorList>
    </citation>
    <scope>NUCLEOTIDE SEQUENCE [LARGE SCALE GENOMIC DNA]</scope>
    <source>
        <strain evidence="3 4">BIOML-A10</strain>
    </source>
</reference>
<accession>A0A7J4XI52</accession>
<dbReference type="Proteomes" id="UP000422221">
    <property type="component" value="Unassembled WGS sequence"/>
</dbReference>
<dbReference type="NCBIfam" id="TIGR04183">
    <property type="entry name" value="Por_Secre_tail"/>
    <property type="match status" value="1"/>
</dbReference>
<dbReference type="Pfam" id="PF18962">
    <property type="entry name" value="Por_Secre_tail"/>
    <property type="match status" value="1"/>
</dbReference>
<sequence>MLMKKFLLTLSLLLYALIGYSQSITYNDDGSVSYNTTTLQTITYDNVDFNYMELLKPSNQDPTGIIGDINQGGGIILEVYGGPDKDELIFKKILVLTSSSFGGNTEAKTWHGIQVQSDNTKLLASGLDFTTFSPDHCSALKEKSLFKAAMVSANGDFTFENPYSDCLKDNNYKQIQKVKVKVTGKSAKVKRIKFPGQVQELVLASANPNKQFSVTIYINGIQKATITPNSIPTINAKVGDDVKFVFNNSFPNFKRVPVFDGIPATWIAQFAGESKFYCTPSIQPNERKPWLGFDSQVHGSLLRRYPSGYHDRFPDFQKDSQGNIISWSFMLQREMDANKTTYTPVYKWPKEKTAPVKQRNNQKEGLNMELLKAYNDPYFQSYKGEDYILGSDPDEIFYLAGQDYDTFRNPPLQGLLRKTDEVWKRVEYGESEDPINDVITAYLKNRNASEGTTDLSCEKYDSYEIQDNGTSSSNPDGTGTGNNKAPGLCKITLGNITVKFKLNVTSPLANQTGFYANIVGSRWPGWDETLSYNFQGFKGISKEELRKYFLVCISENSIGNTRKQIVYLKNFNDSKLNTISQSGIVTQSFTMGGNGYNNLELYKYNSNSNDSTIIGGKELLTIVLRFITVPNGNPGMQLAETSDGSYIYLEEFRNSKPNDPLYMQRYGRYVKKYTREYVIQKDSTLTFYTLDSDPFTFYNTGTEWYLSSRYQAKRLPLTGSESQETNVKYYLDPLNPDGSVKQLSSTPVGSGSKFTYSYRTLGDYQLRVKYRGSQLDAYHRIKVVDYSDNKKGRVNIRELTQKERDLLNFPEGTNYYIAEVKDVLCKYKFVDGYRCQTPINRFGRYNDYHDSYKWRASAGVTFHDRIYNPWGIQNKIDTYSESSWHPFNWVRHFSEKPYPSTIDPSLFRNKNDLTSYFDDMFTEKTPEPWQVRPPWAPVSVVEKERFRTNIKVIYRMNKFFDNQAGAFSGNPKSISSSEVYNNFITDEQEDLKELMNDLIFGRKIIIPKNAIYDLIIAENLDSTGDNSTYIGECPFPHPRNSSERSLSLAVNDAHVGEFEIYPNPCNEKVYIQLPLTANGYVKYNIYDISGKIIVANDCTMNDNNRIEINTTNYSEGIYIIQLQTSDGSLNRKEKIVIRH</sequence>
<comment type="caution">
    <text evidence="3">The sequence shown here is derived from an EMBL/GenBank/DDBJ whole genome shotgun (WGS) entry which is preliminary data.</text>
</comment>
<name>A0A7J4XI52_9BACE</name>
<evidence type="ECO:0000313" key="3">
    <source>
        <dbReference type="EMBL" id="KAA3764561.1"/>
    </source>
</evidence>
<evidence type="ECO:0000259" key="2">
    <source>
        <dbReference type="Pfam" id="PF18962"/>
    </source>
</evidence>
<organism evidence="3 4">
    <name type="scientific">Bacteroides salyersiae</name>
    <dbReference type="NCBI Taxonomy" id="291644"/>
    <lineage>
        <taxon>Bacteria</taxon>
        <taxon>Pseudomonadati</taxon>
        <taxon>Bacteroidota</taxon>
        <taxon>Bacteroidia</taxon>
        <taxon>Bacteroidales</taxon>
        <taxon>Bacteroidaceae</taxon>
        <taxon>Bacteroides</taxon>
    </lineage>
</organism>